<feature type="domain" description="Lipase" evidence="6">
    <location>
        <begin position="68"/>
        <end position="261"/>
    </location>
</feature>
<evidence type="ECO:0000256" key="3">
    <source>
        <dbReference type="ARBA" id="ARBA00022525"/>
    </source>
</evidence>
<dbReference type="InterPro" id="IPR013818">
    <property type="entry name" value="Lipase"/>
</dbReference>
<organism evidence="7">
    <name type="scientific">Pectinophora gossypiella</name>
    <name type="common">Cotton pink bollworm</name>
    <name type="synonym">Depressaria gossypiella</name>
    <dbReference type="NCBI Taxonomy" id="13191"/>
    <lineage>
        <taxon>Eukaryota</taxon>
        <taxon>Metazoa</taxon>
        <taxon>Ecdysozoa</taxon>
        <taxon>Arthropoda</taxon>
        <taxon>Hexapoda</taxon>
        <taxon>Insecta</taxon>
        <taxon>Pterygota</taxon>
        <taxon>Neoptera</taxon>
        <taxon>Endopterygota</taxon>
        <taxon>Lepidoptera</taxon>
        <taxon>Glossata</taxon>
        <taxon>Ditrysia</taxon>
        <taxon>Gelechioidea</taxon>
        <taxon>Gelechiidae</taxon>
        <taxon>Apatetrinae</taxon>
        <taxon>Pectinophora</taxon>
    </lineage>
</organism>
<dbReference type="GO" id="GO:0005615">
    <property type="term" value="C:extracellular space"/>
    <property type="evidence" value="ECO:0007669"/>
    <property type="project" value="TreeGrafter"/>
</dbReference>
<dbReference type="InterPro" id="IPR000734">
    <property type="entry name" value="TAG_lipase"/>
</dbReference>
<dbReference type="EMBL" id="GDQN01009916">
    <property type="protein sequence ID" value="JAT81138.1"/>
    <property type="molecule type" value="Transcribed_RNA"/>
</dbReference>
<dbReference type="GO" id="GO:0016298">
    <property type="term" value="F:lipase activity"/>
    <property type="evidence" value="ECO:0007669"/>
    <property type="project" value="InterPro"/>
</dbReference>
<evidence type="ECO:0000259" key="6">
    <source>
        <dbReference type="Pfam" id="PF00151"/>
    </source>
</evidence>
<evidence type="ECO:0000256" key="2">
    <source>
        <dbReference type="ARBA" id="ARBA00010701"/>
    </source>
</evidence>
<dbReference type="PRINTS" id="PR00821">
    <property type="entry name" value="TAGLIPASE"/>
</dbReference>
<dbReference type="OrthoDB" id="199913at2759"/>
<gene>
    <name evidence="7" type="ORF">g.11633</name>
</gene>
<comment type="subcellular location">
    <subcellularLocation>
        <location evidence="1">Secreted</location>
    </subcellularLocation>
</comment>
<feature type="signal peptide" evidence="5">
    <location>
        <begin position="1"/>
        <end position="20"/>
    </location>
</feature>
<evidence type="ECO:0000256" key="5">
    <source>
        <dbReference type="SAM" id="SignalP"/>
    </source>
</evidence>
<reference evidence="7" key="1">
    <citation type="submission" date="2015-09" db="EMBL/GenBank/DDBJ databases">
        <title>De novo assembly of Pectinophora gossypiella (Pink Bollworm) gut transcriptome.</title>
        <authorList>
            <person name="Tassone E.E."/>
        </authorList>
    </citation>
    <scope>NUCLEOTIDE SEQUENCE</scope>
</reference>
<dbReference type="PANTHER" id="PTHR11610:SF173">
    <property type="entry name" value="LIPASE DOMAIN-CONTAINING PROTEIN-RELATED"/>
    <property type="match status" value="1"/>
</dbReference>
<dbReference type="Pfam" id="PF00151">
    <property type="entry name" value="Lipase"/>
    <property type="match status" value="1"/>
</dbReference>
<protein>
    <recommendedName>
        <fullName evidence="6">Lipase domain-containing protein</fullName>
    </recommendedName>
</protein>
<evidence type="ECO:0000256" key="4">
    <source>
        <dbReference type="RuleBase" id="RU004262"/>
    </source>
</evidence>
<dbReference type="Gene3D" id="3.40.50.1820">
    <property type="entry name" value="alpha/beta hydrolase"/>
    <property type="match status" value="1"/>
</dbReference>
<keyword evidence="3" id="KW-0964">Secreted</keyword>
<dbReference type="GO" id="GO:0016042">
    <property type="term" value="P:lipid catabolic process"/>
    <property type="evidence" value="ECO:0007669"/>
    <property type="project" value="TreeGrafter"/>
</dbReference>
<comment type="similarity">
    <text evidence="2 4">Belongs to the AB hydrolase superfamily. Lipase family.</text>
</comment>
<evidence type="ECO:0000313" key="7">
    <source>
        <dbReference type="EMBL" id="JAT81138.1"/>
    </source>
</evidence>
<proteinExistence type="inferred from homology"/>
<feature type="chain" id="PRO_5009115122" description="Lipase domain-containing protein" evidence="5">
    <location>
        <begin position="21"/>
        <end position="327"/>
    </location>
</feature>
<keyword evidence="5" id="KW-0732">Signal</keyword>
<dbReference type="InterPro" id="IPR029058">
    <property type="entry name" value="AB_hydrolase_fold"/>
</dbReference>
<sequence>MGKLLLCLAAIILACYLTDGAEIGAKATRNWGTFNAYYVYSRDYPYAPKQIYPTLASANLDARDFRSKVVILVHDHQGRHGSLFDTSVRFALLNNEDVTIIVVDWSLPASLAYSNAVSSVPNVGANIAELIRLLLQYRRITLANLHIVGFGLGAHVAAFAARSVNGVVARITGLDPSPLEGSLLHSYLKPGDAGYVEVIHTDGDGMGMGTAIGNADFFPNGGIIQPGCSDDSEGGTTVAPITIDEACNHNRAFELFAISIYVNLFGRACTTTVVSEETCRGYSLRMGTNDMVKFGQGSFFLAVDIADIDYHIGKLHFESKPDGETIL</sequence>
<name>A0A1E1W2D3_PECGO</name>
<dbReference type="AlphaFoldDB" id="A0A1E1W2D3"/>
<dbReference type="PROSITE" id="PS51257">
    <property type="entry name" value="PROKAR_LIPOPROTEIN"/>
    <property type="match status" value="1"/>
</dbReference>
<accession>A0A1E1W2D3</accession>
<evidence type="ECO:0000256" key="1">
    <source>
        <dbReference type="ARBA" id="ARBA00004613"/>
    </source>
</evidence>
<dbReference type="SUPFAM" id="SSF53474">
    <property type="entry name" value="alpha/beta-Hydrolases"/>
    <property type="match status" value="1"/>
</dbReference>
<dbReference type="PANTHER" id="PTHR11610">
    <property type="entry name" value="LIPASE"/>
    <property type="match status" value="1"/>
</dbReference>